<keyword evidence="4" id="KW-1185">Reference proteome</keyword>
<protein>
    <submittedName>
        <fullName evidence="3">DnaJ-domain-containing protein</fullName>
    </submittedName>
</protein>
<dbReference type="STRING" id="1353009.A0A1Y2IQV7"/>
<feature type="compositionally biased region" description="Basic and acidic residues" evidence="1">
    <location>
        <begin position="476"/>
        <end position="491"/>
    </location>
</feature>
<feature type="compositionally biased region" description="Basic residues" evidence="1">
    <location>
        <begin position="462"/>
        <end position="475"/>
    </location>
</feature>
<feature type="compositionally biased region" description="Low complexity" evidence="1">
    <location>
        <begin position="296"/>
        <end position="307"/>
    </location>
</feature>
<feature type="compositionally biased region" description="Basic and acidic residues" evidence="1">
    <location>
        <begin position="40"/>
        <end position="55"/>
    </location>
</feature>
<accession>A0A1Y2IQV7</accession>
<evidence type="ECO:0000313" key="3">
    <source>
        <dbReference type="EMBL" id="OSD03073.1"/>
    </source>
</evidence>
<dbReference type="PANTHER" id="PTHR43948:SF10">
    <property type="entry name" value="MRJ, ISOFORM E"/>
    <property type="match status" value="1"/>
</dbReference>
<dbReference type="EMBL" id="KZ084102">
    <property type="protein sequence ID" value="OSD03073.1"/>
    <property type="molecule type" value="Genomic_DNA"/>
</dbReference>
<evidence type="ECO:0000313" key="4">
    <source>
        <dbReference type="Proteomes" id="UP000193067"/>
    </source>
</evidence>
<dbReference type="InterPro" id="IPR001623">
    <property type="entry name" value="DnaJ_domain"/>
</dbReference>
<dbReference type="Proteomes" id="UP000193067">
    <property type="component" value="Unassembled WGS sequence"/>
</dbReference>
<dbReference type="PRINTS" id="PR00625">
    <property type="entry name" value="JDOMAIN"/>
</dbReference>
<sequence>MPTTTTFTSTTNFYEVLGVKKDASQEEVRKAYRRRALQTHPDRLPQDVSQADKKKAEEQFRLVNNAYEVLNNEESRKLYDKHGVWPPPTEQPETRRQTSRDAFDSFNDPFFASPFGSRSRRGYTFTDPFELFNSLFGDLHSAFESDPFFSGSPFFRSPFDDPFFRSPFDDPFFRSPFGGSPFSGTMLGGSPFGGFLGGPMFPQIEGGNMRRYTSRTEAVGRNGQWVSRSQMTRTVNGRTETITKMIDADGNEHVTYSTPDGGERYTINGIEQPSHSNRPIEGSRRSGTAPPPQQPPQAIADTPAQPANYFTPPQQSQSFSIPITSGPHQAYSPPPNAHFERTQSHRSRRSSQRERPSMDDAPRRSHTSRKSSSSSLRRTESRGGAGHASTDSASASPSRSRSRDHTSNPKANPAERMYGGYDPAATTTAIPNGHVPNGYVPNGYVPNGYARDPRRDSAQSGHSHHSHHGSKHRPSRHDSKDYRDRERERVAAEQAAPGGHGHAQRGWRGW</sequence>
<feature type="domain" description="J" evidence="2">
    <location>
        <begin position="12"/>
        <end position="83"/>
    </location>
</feature>
<proteinExistence type="predicted"/>
<dbReference type="SUPFAM" id="SSF46565">
    <property type="entry name" value="Chaperone J-domain"/>
    <property type="match status" value="1"/>
</dbReference>
<dbReference type="GO" id="GO:0051082">
    <property type="term" value="F:unfolded protein binding"/>
    <property type="evidence" value="ECO:0007669"/>
    <property type="project" value="TreeGrafter"/>
</dbReference>
<feature type="compositionally biased region" description="Polar residues" evidence="1">
    <location>
        <begin position="311"/>
        <end position="327"/>
    </location>
</feature>
<reference evidence="3 4" key="1">
    <citation type="journal article" date="2015" name="Biotechnol. Biofuels">
        <title>Enhanced degradation of softwood versus hardwood by the white-rot fungus Pycnoporus coccineus.</title>
        <authorList>
            <person name="Couturier M."/>
            <person name="Navarro D."/>
            <person name="Chevret D."/>
            <person name="Henrissat B."/>
            <person name="Piumi F."/>
            <person name="Ruiz-Duenas F.J."/>
            <person name="Martinez A.T."/>
            <person name="Grigoriev I.V."/>
            <person name="Riley R."/>
            <person name="Lipzen A."/>
            <person name="Berrin J.G."/>
            <person name="Master E.R."/>
            <person name="Rosso M.N."/>
        </authorList>
    </citation>
    <scope>NUCLEOTIDE SEQUENCE [LARGE SCALE GENOMIC DNA]</scope>
    <source>
        <strain evidence="3 4">BRFM310</strain>
    </source>
</reference>
<gene>
    <name evidence="3" type="ORF">PYCCODRAFT_1467368</name>
</gene>
<dbReference type="SMART" id="SM00271">
    <property type="entry name" value="DnaJ"/>
    <property type="match status" value="1"/>
</dbReference>
<dbReference type="OrthoDB" id="442087at2759"/>
<feature type="compositionally biased region" description="Low complexity" evidence="1">
    <location>
        <begin position="388"/>
        <end position="399"/>
    </location>
</feature>
<dbReference type="InterPro" id="IPR036869">
    <property type="entry name" value="J_dom_sf"/>
</dbReference>
<dbReference type="InterPro" id="IPR018253">
    <property type="entry name" value="DnaJ_domain_CS"/>
</dbReference>
<name>A0A1Y2IQV7_TRAC3</name>
<dbReference type="PROSITE" id="PS50076">
    <property type="entry name" value="DNAJ_2"/>
    <property type="match status" value="1"/>
</dbReference>
<dbReference type="PANTHER" id="PTHR43948">
    <property type="entry name" value="DNAJ HOMOLOG SUBFAMILY B"/>
    <property type="match status" value="1"/>
</dbReference>
<feature type="region of interest" description="Disordered" evidence="1">
    <location>
        <begin position="250"/>
        <end position="510"/>
    </location>
</feature>
<dbReference type="GO" id="GO:0044183">
    <property type="term" value="F:protein folding chaperone"/>
    <property type="evidence" value="ECO:0007669"/>
    <property type="project" value="TreeGrafter"/>
</dbReference>
<dbReference type="CDD" id="cd06257">
    <property type="entry name" value="DnaJ"/>
    <property type="match status" value="1"/>
</dbReference>
<evidence type="ECO:0000256" key="1">
    <source>
        <dbReference type="SAM" id="MobiDB-lite"/>
    </source>
</evidence>
<dbReference type="PROSITE" id="PS00636">
    <property type="entry name" value="DNAJ_1"/>
    <property type="match status" value="1"/>
</dbReference>
<feature type="compositionally biased region" description="Basic and acidic residues" evidence="1">
    <location>
        <begin position="351"/>
        <end position="363"/>
    </location>
</feature>
<dbReference type="GO" id="GO:0051087">
    <property type="term" value="F:protein-folding chaperone binding"/>
    <property type="evidence" value="ECO:0007669"/>
    <property type="project" value="TreeGrafter"/>
</dbReference>
<dbReference type="AlphaFoldDB" id="A0A1Y2IQV7"/>
<feature type="region of interest" description="Disordered" evidence="1">
    <location>
        <begin position="79"/>
        <end position="100"/>
    </location>
</feature>
<organism evidence="3 4">
    <name type="scientific">Trametes coccinea (strain BRFM310)</name>
    <name type="common">Pycnoporus coccineus</name>
    <dbReference type="NCBI Taxonomy" id="1353009"/>
    <lineage>
        <taxon>Eukaryota</taxon>
        <taxon>Fungi</taxon>
        <taxon>Dikarya</taxon>
        <taxon>Basidiomycota</taxon>
        <taxon>Agaricomycotina</taxon>
        <taxon>Agaricomycetes</taxon>
        <taxon>Polyporales</taxon>
        <taxon>Polyporaceae</taxon>
        <taxon>Trametes</taxon>
    </lineage>
</organism>
<dbReference type="Gene3D" id="1.10.287.110">
    <property type="entry name" value="DnaJ domain"/>
    <property type="match status" value="1"/>
</dbReference>
<dbReference type="Pfam" id="PF00226">
    <property type="entry name" value="DnaJ"/>
    <property type="match status" value="1"/>
</dbReference>
<feature type="region of interest" description="Disordered" evidence="1">
    <location>
        <begin position="35"/>
        <end position="55"/>
    </location>
</feature>
<evidence type="ECO:0000259" key="2">
    <source>
        <dbReference type="PROSITE" id="PS50076"/>
    </source>
</evidence>
<dbReference type="GO" id="GO:0005737">
    <property type="term" value="C:cytoplasm"/>
    <property type="evidence" value="ECO:0007669"/>
    <property type="project" value="TreeGrafter"/>
</dbReference>